<sequence>MAITRVTALWTGFTGAPGYSNFFFSAFGAGDFVNAETARVRGFFDAMKASLPSTVTVQVQQEAAILDEASGDLISYAQAEEPVVSVKGTASGAYSAPAGAVVTWNTETVARGRRLRGRTFIVPLGNIAYDPDGSLLSTAIANLNAGAAALIGDGTGPQAVIWSRPRTGSDGSIGPITSSRVADKVAVLRSRRD</sequence>
<dbReference type="EMBL" id="LN853793">
    <property type="protein sequence ID" value="CRY96700.1"/>
    <property type="molecule type" value="Genomic_DNA"/>
</dbReference>
<evidence type="ECO:0000313" key="1">
    <source>
        <dbReference type="EMBL" id="CRY96700.1"/>
    </source>
</evidence>
<reference evidence="1" key="2">
    <citation type="submission" date="2015-07" db="EMBL/GenBank/DDBJ databases">
        <title>Plasmids, circular viruses and viroids from rat gut.</title>
        <authorList>
            <person name="Jorgensen T.J."/>
            <person name="Hansen M.A."/>
            <person name="Xu Z."/>
            <person name="Tabak M.A."/>
            <person name="Sorensen S.J."/>
            <person name="Hansen L.H."/>
        </authorList>
    </citation>
    <scope>NUCLEOTIDE SEQUENCE</scope>
    <source>
        <strain evidence="1">RGFK1220</strain>
    </source>
</reference>
<proteinExistence type="predicted"/>
<dbReference type="AlphaFoldDB" id="A0A0H5Q5H6"/>
<organism evidence="1">
    <name type="scientific">uncultured prokaryote</name>
    <dbReference type="NCBI Taxonomy" id="198431"/>
    <lineage>
        <taxon>unclassified sequences</taxon>
        <taxon>environmental samples</taxon>
    </lineage>
</organism>
<protein>
    <submittedName>
        <fullName evidence="1">Uncharacterized protein</fullName>
    </submittedName>
</protein>
<reference evidence="1" key="1">
    <citation type="submission" date="2015-06" db="EMBL/GenBank/DDBJ databases">
        <authorList>
            <person name="Joergensen T."/>
        </authorList>
    </citation>
    <scope>NUCLEOTIDE SEQUENCE</scope>
    <source>
        <strain evidence="1">RGFK1220</strain>
    </source>
</reference>
<name>A0A0H5Q5H6_9ZZZZ</name>
<accession>A0A0H5Q5H6</accession>